<keyword evidence="2" id="KW-0489">Methyltransferase</keyword>
<evidence type="ECO:0000313" key="2">
    <source>
        <dbReference type="EMBL" id="JAP82533.1"/>
    </source>
</evidence>
<keyword evidence="2" id="KW-0808">Transferase</keyword>
<keyword evidence="1" id="KW-0812">Transmembrane</keyword>
<proteinExistence type="predicted"/>
<name>A0A131YTH7_RHIAP</name>
<dbReference type="EMBL" id="GEDV01006024">
    <property type="protein sequence ID" value="JAP82533.1"/>
    <property type="molecule type" value="Transcribed_RNA"/>
</dbReference>
<keyword evidence="1" id="KW-1133">Transmembrane helix</keyword>
<evidence type="ECO:0000256" key="1">
    <source>
        <dbReference type="SAM" id="Phobius"/>
    </source>
</evidence>
<keyword evidence="1" id="KW-0472">Membrane</keyword>
<protein>
    <submittedName>
        <fullName evidence="2">Histone-lysine N-methyltransferase SETMAR-like protein</fullName>
    </submittedName>
</protein>
<organism evidence="2">
    <name type="scientific">Rhipicephalus appendiculatus</name>
    <name type="common">Brown ear tick</name>
    <dbReference type="NCBI Taxonomy" id="34631"/>
    <lineage>
        <taxon>Eukaryota</taxon>
        <taxon>Metazoa</taxon>
        <taxon>Ecdysozoa</taxon>
        <taxon>Arthropoda</taxon>
        <taxon>Chelicerata</taxon>
        <taxon>Arachnida</taxon>
        <taxon>Acari</taxon>
        <taxon>Parasitiformes</taxon>
        <taxon>Ixodida</taxon>
        <taxon>Ixodoidea</taxon>
        <taxon>Ixodidae</taxon>
        <taxon>Rhipicephalinae</taxon>
        <taxon>Rhipicephalus</taxon>
        <taxon>Rhipicephalus</taxon>
    </lineage>
</organism>
<dbReference type="GO" id="GO:0032259">
    <property type="term" value="P:methylation"/>
    <property type="evidence" value="ECO:0007669"/>
    <property type="project" value="UniProtKB-KW"/>
</dbReference>
<accession>A0A131YTH7</accession>
<dbReference type="AlphaFoldDB" id="A0A131YTH7"/>
<reference evidence="2" key="1">
    <citation type="journal article" date="2016" name="Ticks Tick Borne Dis.">
        <title>De novo assembly and annotation of the salivary gland transcriptome of Rhipicephalus appendiculatus male and female ticks during blood feeding.</title>
        <authorList>
            <person name="de Castro M.H."/>
            <person name="de Klerk D."/>
            <person name="Pienaar R."/>
            <person name="Latif A.A."/>
            <person name="Rees D.J."/>
            <person name="Mans B.J."/>
        </authorList>
    </citation>
    <scope>NUCLEOTIDE SEQUENCE</scope>
    <source>
        <tissue evidence="2">Salivary glands</tissue>
    </source>
</reference>
<dbReference type="InterPro" id="IPR036397">
    <property type="entry name" value="RNaseH_sf"/>
</dbReference>
<dbReference type="GO" id="GO:0008168">
    <property type="term" value="F:methyltransferase activity"/>
    <property type="evidence" value="ECO:0007669"/>
    <property type="project" value="UniProtKB-KW"/>
</dbReference>
<dbReference type="GO" id="GO:0003676">
    <property type="term" value="F:nucleic acid binding"/>
    <property type="evidence" value="ECO:0007669"/>
    <property type="project" value="InterPro"/>
</dbReference>
<dbReference type="Gene3D" id="3.30.420.10">
    <property type="entry name" value="Ribonuclease H-like superfamily/Ribonuclease H"/>
    <property type="match status" value="1"/>
</dbReference>
<feature type="transmembrane region" description="Helical" evidence="1">
    <location>
        <begin position="12"/>
        <end position="36"/>
    </location>
</feature>
<sequence length="164" mass="18290">MAVGGELFNGHSVGGAALVLLCVFLVVRFFALLLFIRIMNRLAQTHKLLLTQGGSSVFEWHKLFFKGREQAENEQRSGHASMAKSHDNLPSHVPLLDFVTKHGITKLLQPPHSPDVTFSDILLFLRRKRVMKGWYHGTVESIQGAVTRELKSEHSGFCIAGSLQ</sequence>